<dbReference type="EMBL" id="BBMS01000093">
    <property type="protein sequence ID" value="GAL30392.1"/>
    <property type="molecule type" value="Genomic_DNA"/>
</dbReference>
<accession>A0ABQ0JNQ2</accession>
<reference evidence="2" key="1">
    <citation type="submission" date="2014-09" db="EMBL/GenBank/DDBJ databases">
        <title>Vibrio variabilis JCM 19239. (C206) whole genome shotgun sequence.</title>
        <authorList>
            <person name="Sawabe T."/>
            <person name="Meirelles P."/>
            <person name="Nakanishi M."/>
            <person name="Sayaka M."/>
            <person name="Hattori M."/>
            <person name="Ohkuma M."/>
        </authorList>
    </citation>
    <scope>NUCLEOTIDE SEQUENCE [LARGE SCALE GENOMIC DNA]</scope>
    <source>
        <strain evidence="2">JCM 19239</strain>
    </source>
</reference>
<reference evidence="2" key="2">
    <citation type="submission" date="2014-09" db="EMBL/GenBank/DDBJ databases">
        <authorList>
            <consortium name="NBRP consortium"/>
            <person name="Sawabe T."/>
            <person name="Meirelles P."/>
            <person name="Nakanishi M."/>
            <person name="Sayaka M."/>
            <person name="Hattori M."/>
            <person name="Ohkuma M."/>
        </authorList>
    </citation>
    <scope>NUCLEOTIDE SEQUENCE [LARGE SCALE GENOMIC DNA]</scope>
    <source>
        <strain evidence="2">JCM 19239</strain>
    </source>
</reference>
<comment type="caution">
    <text evidence="1">The sequence shown here is derived from an EMBL/GenBank/DDBJ whole genome shotgun (WGS) entry which is preliminary data.</text>
</comment>
<keyword evidence="2" id="KW-1185">Reference proteome</keyword>
<protein>
    <submittedName>
        <fullName evidence="1">Uncharacterized protein</fullName>
    </submittedName>
</protein>
<dbReference type="Proteomes" id="UP000029223">
    <property type="component" value="Unassembled WGS sequence"/>
</dbReference>
<sequence>MPEVEAKPVEEMPADNDPAAQARYFERKAEEAAARAKGLGNAGETLRVDAVPMKPQTIIGSMSEGELGKVLQVVNTAADGSRAMIQITDRHELIDALSDHPSKDMPEAQMARLMSAIKGKMGKPSKYDDMDDNAIAAESLRRDGIRLIIKLSAKPKSHIIG</sequence>
<organism evidence="1 2">
    <name type="scientific">Vibrio variabilis</name>
    <dbReference type="NCBI Taxonomy" id="990271"/>
    <lineage>
        <taxon>Bacteria</taxon>
        <taxon>Pseudomonadati</taxon>
        <taxon>Pseudomonadota</taxon>
        <taxon>Gammaproteobacteria</taxon>
        <taxon>Vibrionales</taxon>
        <taxon>Vibrionaceae</taxon>
        <taxon>Vibrio</taxon>
    </lineage>
</organism>
<proteinExistence type="predicted"/>
<name>A0ABQ0JNQ2_9VIBR</name>
<evidence type="ECO:0000313" key="1">
    <source>
        <dbReference type="EMBL" id="GAL30392.1"/>
    </source>
</evidence>
<evidence type="ECO:0000313" key="2">
    <source>
        <dbReference type="Proteomes" id="UP000029223"/>
    </source>
</evidence>
<gene>
    <name evidence="1" type="ORF">JCM19239_5309</name>
</gene>